<gene>
    <name evidence="1" type="ORF">G2W53_021896</name>
</gene>
<dbReference type="Proteomes" id="UP000634136">
    <property type="component" value="Unassembled WGS sequence"/>
</dbReference>
<accession>A0A834TK94</accession>
<organism evidence="1 2">
    <name type="scientific">Senna tora</name>
    <dbReference type="NCBI Taxonomy" id="362788"/>
    <lineage>
        <taxon>Eukaryota</taxon>
        <taxon>Viridiplantae</taxon>
        <taxon>Streptophyta</taxon>
        <taxon>Embryophyta</taxon>
        <taxon>Tracheophyta</taxon>
        <taxon>Spermatophyta</taxon>
        <taxon>Magnoliopsida</taxon>
        <taxon>eudicotyledons</taxon>
        <taxon>Gunneridae</taxon>
        <taxon>Pentapetalae</taxon>
        <taxon>rosids</taxon>
        <taxon>fabids</taxon>
        <taxon>Fabales</taxon>
        <taxon>Fabaceae</taxon>
        <taxon>Caesalpinioideae</taxon>
        <taxon>Cassia clade</taxon>
        <taxon>Senna</taxon>
    </lineage>
</organism>
<keyword evidence="2" id="KW-1185">Reference proteome</keyword>
<name>A0A834TK94_9FABA</name>
<dbReference type="EMBL" id="JAAIUW010000007">
    <property type="protein sequence ID" value="KAF7823752.1"/>
    <property type="molecule type" value="Genomic_DNA"/>
</dbReference>
<proteinExistence type="predicted"/>
<comment type="caution">
    <text evidence="1">The sequence shown here is derived from an EMBL/GenBank/DDBJ whole genome shotgun (WGS) entry which is preliminary data.</text>
</comment>
<dbReference type="AlphaFoldDB" id="A0A834TK94"/>
<evidence type="ECO:0000313" key="2">
    <source>
        <dbReference type="Proteomes" id="UP000634136"/>
    </source>
</evidence>
<sequence length="26" mass="2905">MAKQLLDKLNGEGRVKKSLETIKTTC</sequence>
<reference evidence="1" key="1">
    <citation type="submission" date="2020-09" db="EMBL/GenBank/DDBJ databases">
        <title>Genome-Enabled Discovery of Anthraquinone Biosynthesis in Senna tora.</title>
        <authorList>
            <person name="Kang S.-H."/>
            <person name="Pandey R.P."/>
            <person name="Lee C.-M."/>
            <person name="Sim J.-S."/>
            <person name="Jeong J.-T."/>
            <person name="Choi B.-S."/>
            <person name="Jung M."/>
            <person name="Ginzburg D."/>
            <person name="Zhao K."/>
            <person name="Won S.Y."/>
            <person name="Oh T.-J."/>
            <person name="Yu Y."/>
            <person name="Kim N.-H."/>
            <person name="Lee O.R."/>
            <person name="Lee T.-H."/>
            <person name="Bashyal P."/>
            <person name="Kim T.-S."/>
            <person name="Lee W.-H."/>
            <person name="Kawkins C."/>
            <person name="Kim C.-K."/>
            <person name="Kim J.S."/>
            <person name="Ahn B.O."/>
            <person name="Rhee S.Y."/>
            <person name="Sohng J.K."/>
        </authorList>
    </citation>
    <scope>NUCLEOTIDE SEQUENCE</scope>
    <source>
        <tissue evidence="1">Leaf</tissue>
    </source>
</reference>
<evidence type="ECO:0000313" key="1">
    <source>
        <dbReference type="EMBL" id="KAF7823752.1"/>
    </source>
</evidence>
<protein>
    <submittedName>
        <fullName evidence="1">Uncharacterized protein</fullName>
    </submittedName>
</protein>